<feature type="region of interest" description="Disordered" evidence="1">
    <location>
        <begin position="282"/>
        <end position="326"/>
    </location>
</feature>
<organism evidence="2 3">
    <name type="scientific">Punica granatum</name>
    <name type="common">Pomegranate</name>
    <dbReference type="NCBI Taxonomy" id="22663"/>
    <lineage>
        <taxon>Eukaryota</taxon>
        <taxon>Viridiplantae</taxon>
        <taxon>Streptophyta</taxon>
        <taxon>Embryophyta</taxon>
        <taxon>Tracheophyta</taxon>
        <taxon>Spermatophyta</taxon>
        <taxon>Magnoliopsida</taxon>
        <taxon>eudicotyledons</taxon>
        <taxon>Gunneridae</taxon>
        <taxon>Pentapetalae</taxon>
        <taxon>rosids</taxon>
        <taxon>malvids</taxon>
        <taxon>Myrtales</taxon>
        <taxon>Lythraceae</taxon>
        <taxon>Punica</taxon>
    </lineage>
</organism>
<dbReference type="EMBL" id="PGOL01000357">
    <property type="protein sequence ID" value="PKI71825.1"/>
    <property type="molecule type" value="Genomic_DNA"/>
</dbReference>
<gene>
    <name evidence="2" type="ORF">CRG98_007764</name>
</gene>
<feature type="region of interest" description="Disordered" evidence="1">
    <location>
        <begin position="344"/>
        <end position="372"/>
    </location>
</feature>
<proteinExistence type="predicted"/>
<evidence type="ECO:0000256" key="1">
    <source>
        <dbReference type="SAM" id="MobiDB-lite"/>
    </source>
</evidence>
<sequence length="440" mass="49022">MMIGDIKMIRKKNVIKKRKVVRKRKKRGYKSKGMFKDKTTAKGEHMFAGTFSFAQEMEGSTTDGIYSGPATFLFAAASATAGAGAGASTSDTNLEEEQVCEGYETDEMKSIHDKDSDDEGLDSALELVCHGATHRYCCRHIFANFIKKFSNTPKYERAFWACAKATTQRHFAEAMMVFDRLNKDAAKWLNDIPIDRWSRSAFDTVCKNQAVASNMCEQFNGAILKYRGKPIIAMLEGKAIYWTPHWSGDPNRAKFEETNDKIYSNYINLAAGEGFWETTGFDPIQPPIVKRKPGKPKTKRKKAPEKDSNPHKMKRKLGPPRCSRCKQVGHKKTSCKANLGDGDTIAATNETRPSDVPVDGANEETRASQGPWQHFPYADDLANMQVTPLDGIAFRPPPVRPSMMPHLIAPITKETIEGASAGTAQRFIAFMYTGAPRPPQ</sequence>
<name>A0A2I0KTL4_PUNGR</name>
<dbReference type="PANTHER" id="PTHR31973">
    <property type="entry name" value="POLYPROTEIN, PUTATIVE-RELATED"/>
    <property type="match status" value="1"/>
</dbReference>
<keyword evidence="3" id="KW-1185">Reference proteome</keyword>
<protein>
    <recommendedName>
        <fullName evidence="4">CCHC-type domain-containing protein</fullName>
    </recommendedName>
</protein>
<evidence type="ECO:0008006" key="4">
    <source>
        <dbReference type="Google" id="ProtNLM"/>
    </source>
</evidence>
<accession>A0A2I0KTL4</accession>
<evidence type="ECO:0000313" key="2">
    <source>
        <dbReference type="EMBL" id="PKI71825.1"/>
    </source>
</evidence>
<evidence type="ECO:0000313" key="3">
    <source>
        <dbReference type="Proteomes" id="UP000233551"/>
    </source>
</evidence>
<feature type="compositionally biased region" description="Basic residues" evidence="1">
    <location>
        <begin position="311"/>
        <end position="326"/>
    </location>
</feature>
<feature type="compositionally biased region" description="Basic residues" evidence="1">
    <location>
        <begin position="289"/>
        <end position="303"/>
    </location>
</feature>
<dbReference type="AlphaFoldDB" id="A0A2I0KTL4"/>
<reference evidence="2 3" key="1">
    <citation type="submission" date="2017-11" db="EMBL/GenBank/DDBJ databases">
        <title>De-novo sequencing of pomegranate (Punica granatum L.) genome.</title>
        <authorList>
            <person name="Akparov Z."/>
            <person name="Amiraslanov A."/>
            <person name="Hajiyeva S."/>
            <person name="Abbasov M."/>
            <person name="Kaur K."/>
            <person name="Hamwieh A."/>
            <person name="Solovyev V."/>
            <person name="Salamov A."/>
            <person name="Braich B."/>
            <person name="Kosarev P."/>
            <person name="Mahmoud A."/>
            <person name="Hajiyev E."/>
            <person name="Babayeva S."/>
            <person name="Izzatullayeva V."/>
            <person name="Mammadov A."/>
            <person name="Mammadov A."/>
            <person name="Sharifova S."/>
            <person name="Ojaghi J."/>
            <person name="Eynullazada K."/>
            <person name="Bayramov B."/>
            <person name="Abdulazimova A."/>
            <person name="Shahmuradov I."/>
        </authorList>
    </citation>
    <scope>NUCLEOTIDE SEQUENCE [LARGE SCALE GENOMIC DNA]</scope>
    <source>
        <strain evidence="3">cv. AG2017</strain>
        <tissue evidence="2">Leaf</tissue>
    </source>
</reference>
<dbReference type="PANTHER" id="PTHR31973:SF187">
    <property type="entry name" value="MUTATOR TRANSPOSASE MUDRA PROTEIN"/>
    <property type="match status" value="1"/>
</dbReference>
<comment type="caution">
    <text evidence="2">The sequence shown here is derived from an EMBL/GenBank/DDBJ whole genome shotgun (WGS) entry which is preliminary data.</text>
</comment>
<dbReference type="Proteomes" id="UP000233551">
    <property type="component" value="Unassembled WGS sequence"/>
</dbReference>